<proteinExistence type="predicted"/>
<keyword evidence="1" id="KW-0812">Transmembrane</keyword>
<sequence>MEVEKAVEPPKKKEERQVAAALPVVGVIAALAAVGAYLYKKKPWKKGDSAPAPTA</sequence>
<keyword evidence="1" id="KW-0472">Membrane</keyword>
<organism evidence="2 3">
    <name type="scientific">Monoraphidium neglectum</name>
    <dbReference type="NCBI Taxonomy" id="145388"/>
    <lineage>
        <taxon>Eukaryota</taxon>
        <taxon>Viridiplantae</taxon>
        <taxon>Chlorophyta</taxon>
        <taxon>core chlorophytes</taxon>
        <taxon>Chlorophyceae</taxon>
        <taxon>CS clade</taxon>
        <taxon>Sphaeropleales</taxon>
        <taxon>Selenastraceae</taxon>
        <taxon>Monoraphidium</taxon>
    </lineage>
</organism>
<evidence type="ECO:0000313" key="3">
    <source>
        <dbReference type="Proteomes" id="UP000054498"/>
    </source>
</evidence>
<dbReference type="KEGG" id="mng:MNEG_15368"/>
<reference evidence="2 3" key="1">
    <citation type="journal article" date="2013" name="BMC Genomics">
        <title>Reconstruction of the lipid metabolism for the microalga Monoraphidium neglectum from its genome sequence reveals characteristics suitable for biofuel production.</title>
        <authorList>
            <person name="Bogen C."/>
            <person name="Al-Dilaimi A."/>
            <person name="Albersmeier A."/>
            <person name="Wichmann J."/>
            <person name="Grundmann M."/>
            <person name="Rupp O."/>
            <person name="Lauersen K.J."/>
            <person name="Blifernez-Klassen O."/>
            <person name="Kalinowski J."/>
            <person name="Goesmann A."/>
            <person name="Mussgnug J.H."/>
            <person name="Kruse O."/>
        </authorList>
    </citation>
    <scope>NUCLEOTIDE SEQUENCE [LARGE SCALE GENOMIC DNA]</scope>
    <source>
        <strain evidence="2 3">SAG 48.87</strain>
    </source>
</reference>
<keyword evidence="3" id="KW-1185">Reference proteome</keyword>
<keyword evidence="1" id="KW-1133">Transmembrane helix</keyword>
<name>A0A0D2LRV0_9CHLO</name>
<dbReference type="Proteomes" id="UP000054498">
    <property type="component" value="Unassembled WGS sequence"/>
</dbReference>
<dbReference type="RefSeq" id="XP_013891616.1">
    <property type="nucleotide sequence ID" value="XM_014036162.1"/>
</dbReference>
<evidence type="ECO:0000313" key="2">
    <source>
        <dbReference type="EMBL" id="KIY92596.1"/>
    </source>
</evidence>
<dbReference type="AlphaFoldDB" id="A0A0D2LRV0"/>
<accession>A0A0D2LRV0</accession>
<dbReference type="GeneID" id="25733022"/>
<dbReference type="EMBL" id="KK105482">
    <property type="protein sequence ID" value="KIY92596.1"/>
    <property type="molecule type" value="Genomic_DNA"/>
</dbReference>
<protein>
    <submittedName>
        <fullName evidence="2">Uncharacterized protein</fullName>
    </submittedName>
</protein>
<gene>
    <name evidence="2" type="ORF">MNEG_15368</name>
</gene>
<feature type="transmembrane region" description="Helical" evidence="1">
    <location>
        <begin position="20"/>
        <end position="39"/>
    </location>
</feature>
<evidence type="ECO:0000256" key="1">
    <source>
        <dbReference type="SAM" id="Phobius"/>
    </source>
</evidence>